<dbReference type="PANTHER" id="PTHR48090:SF3">
    <property type="entry name" value="UNDECAPRENYL-PHOSPHATE 4-DEOXY-4-FORMAMIDO-L-ARABINOSE TRANSFERASE"/>
    <property type="match status" value="1"/>
</dbReference>
<dbReference type="GO" id="GO:0009103">
    <property type="term" value="P:lipopolysaccharide biosynthetic process"/>
    <property type="evidence" value="ECO:0007669"/>
    <property type="project" value="UniProtKB-KW"/>
</dbReference>
<dbReference type="SUPFAM" id="SSF53448">
    <property type="entry name" value="Nucleotide-diphospho-sugar transferases"/>
    <property type="match status" value="1"/>
</dbReference>
<accession>A0A7V5RPL3</accession>
<proteinExistence type="predicted"/>
<dbReference type="PANTHER" id="PTHR48090">
    <property type="entry name" value="UNDECAPRENYL-PHOSPHATE 4-DEOXY-4-FORMAMIDO-L-ARABINOSE TRANSFERASE-RELATED"/>
    <property type="match status" value="1"/>
</dbReference>
<dbReference type="InterPro" id="IPR029044">
    <property type="entry name" value="Nucleotide-diphossugar_trans"/>
</dbReference>
<keyword evidence="2" id="KW-0328">Glycosyltransferase</keyword>
<dbReference type="CDD" id="cd04187">
    <property type="entry name" value="DPM1_like_bac"/>
    <property type="match status" value="1"/>
</dbReference>
<keyword evidence="1" id="KW-1003">Cell membrane</keyword>
<evidence type="ECO:0000256" key="5">
    <source>
        <dbReference type="ARBA" id="ARBA00022985"/>
    </source>
</evidence>
<evidence type="ECO:0000256" key="6">
    <source>
        <dbReference type="ARBA" id="ARBA00022989"/>
    </source>
</evidence>
<gene>
    <name evidence="9" type="ORF">ENJ15_05160</name>
</gene>
<evidence type="ECO:0000313" key="9">
    <source>
        <dbReference type="EMBL" id="HHM02382.1"/>
    </source>
</evidence>
<dbReference type="InterPro" id="IPR050256">
    <property type="entry name" value="Glycosyltransferase_2"/>
</dbReference>
<keyword evidence="4" id="KW-0812">Transmembrane</keyword>
<dbReference type="EMBL" id="DRLI01000196">
    <property type="protein sequence ID" value="HHM02382.1"/>
    <property type="molecule type" value="Genomic_DNA"/>
</dbReference>
<keyword evidence="7" id="KW-0472">Membrane</keyword>
<reference evidence="9" key="1">
    <citation type="journal article" date="2020" name="mSystems">
        <title>Genome- and Community-Level Interaction Insights into Carbon Utilization and Element Cycling Functions of Hydrothermarchaeota in Hydrothermal Sediment.</title>
        <authorList>
            <person name="Zhou Z."/>
            <person name="Liu Y."/>
            <person name="Xu W."/>
            <person name="Pan J."/>
            <person name="Luo Z.H."/>
            <person name="Li M."/>
        </authorList>
    </citation>
    <scope>NUCLEOTIDE SEQUENCE [LARGE SCALE GENOMIC DNA]</scope>
    <source>
        <strain evidence="9">HyVt-460</strain>
    </source>
</reference>
<dbReference type="GO" id="GO:0005886">
    <property type="term" value="C:plasma membrane"/>
    <property type="evidence" value="ECO:0007669"/>
    <property type="project" value="TreeGrafter"/>
</dbReference>
<protein>
    <submittedName>
        <fullName evidence="9">Glycosyltransferase</fullName>
    </submittedName>
</protein>
<comment type="caution">
    <text evidence="9">The sequence shown here is derived from an EMBL/GenBank/DDBJ whole genome shotgun (WGS) entry which is preliminary data.</text>
</comment>
<evidence type="ECO:0000256" key="4">
    <source>
        <dbReference type="ARBA" id="ARBA00022692"/>
    </source>
</evidence>
<feature type="non-terminal residue" evidence="9">
    <location>
        <position position="136"/>
    </location>
</feature>
<evidence type="ECO:0000256" key="2">
    <source>
        <dbReference type="ARBA" id="ARBA00022676"/>
    </source>
</evidence>
<sequence length="136" mass="15492">MDISIVIPLLNEVESLEELNRRLHEELNKSGKSFEIIYVDDGSTDGSFEKLLQLRESHPAIRLIQFNKNFGKSAALSEGFKMARGEIVITMDADLQDDPAEIHNLIREIEGGLELVSGWKKERHDPLNKTIPSRFF</sequence>
<keyword evidence="3" id="KW-0808">Transferase</keyword>
<evidence type="ECO:0000259" key="8">
    <source>
        <dbReference type="Pfam" id="PF00535"/>
    </source>
</evidence>
<name>A0A7V5RPL3_CALAY</name>
<dbReference type="Proteomes" id="UP000885771">
    <property type="component" value="Unassembled WGS sequence"/>
</dbReference>
<evidence type="ECO:0000256" key="7">
    <source>
        <dbReference type="ARBA" id="ARBA00023136"/>
    </source>
</evidence>
<dbReference type="GO" id="GO:0099621">
    <property type="term" value="F:undecaprenyl-phosphate 4-deoxy-4-formamido-L-arabinose transferase activity"/>
    <property type="evidence" value="ECO:0007669"/>
    <property type="project" value="TreeGrafter"/>
</dbReference>
<dbReference type="Gene3D" id="3.90.550.10">
    <property type="entry name" value="Spore Coat Polysaccharide Biosynthesis Protein SpsA, Chain A"/>
    <property type="match status" value="1"/>
</dbReference>
<dbReference type="AlphaFoldDB" id="A0A7V5RPL3"/>
<organism evidence="9">
    <name type="scientific">Caldithrix abyssi</name>
    <dbReference type="NCBI Taxonomy" id="187145"/>
    <lineage>
        <taxon>Bacteria</taxon>
        <taxon>Pseudomonadati</taxon>
        <taxon>Calditrichota</taxon>
        <taxon>Calditrichia</taxon>
        <taxon>Calditrichales</taxon>
        <taxon>Calditrichaceae</taxon>
        <taxon>Caldithrix</taxon>
    </lineage>
</organism>
<evidence type="ECO:0000256" key="1">
    <source>
        <dbReference type="ARBA" id="ARBA00022475"/>
    </source>
</evidence>
<keyword evidence="6" id="KW-1133">Transmembrane helix</keyword>
<keyword evidence="5" id="KW-0448">Lipopolysaccharide biosynthesis</keyword>
<evidence type="ECO:0000256" key="3">
    <source>
        <dbReference type="ARBA" id="ARBA00022679"/>
    </source>
</evidence>
<feature type="domain" description="Glycosyltransferase 2-like" evidence="8">
    <location>
        <begin position="4"/>
        <end position="119"/>
    </location>
</feature>
<dbReference type="InterPro" id="IPR001173">
    <property type="entry name" value="Glyco_trans_2-like"/>
</dbReference>
<dbReference type="Pfam" id="PF00535">
    <property type="entry name" value="Glycos_transf_2"/>
    <property type="match status" value="1"/>
</dbReference>